<dbReference type="FunFam" id="3.40.50.300:FF:000351">
    <property type="entry name" value="Replicative DNA helicase"/>
    <property type="match status" value="1"/>
</dbReference>
<evidence type="ECO:0000256" key="10">
    <source>
        <dbReference type="ARBA" id="ARBA00048954"/>
    </source>
</evidence>
<evidence type="ECO:0000313" key="15">
    <source>
        <dbReference type="Proteomes" id="UP000052008"/>
    </source>
</evidence>
<protein>
    <recommendedName>
        <fullName evidence="11 12">Replicative DNA helicase</fullName>
        <ecNumber evidence="11 12">5.6.2.3</ecNumber>
    </recommendedName>
</protein>
<dbReference type="GO" id="GO:0006269">
    <property type="term" value="P:DNA replication, synthesis of primer"/>
    <property type="evidence" value="ECO:0007669"/>
    <property type="project" value="UniProtKB-UniRule"/>
</dbReference>
<dbReference type="Gene3D" id="3.40.50.300">
    <property type="entry name" value="P-loop containing nucleotide triphosphate hydrolases"/>
    <property type="match status" value="1"/>
</dbReference>
<keyword evidence="4 12" id="KW-0547">Nucleotide-binding</keyword>
<sequence length="461" mass="50895">MIVASREGSQRVPPQALDAEAWVLGAMLLDRQAVLKAIEMLDSSAFYSGSHELIFRAIVSLFDRHQAVDVVTVSDELKRMAQLESVGGASYLASLVESVPTAANLEYHARIVLEKAVLRRLIDVATEVVRNCHEAREDADRILDQAEQTIFSIKESRLREGFTPIRSILKHSFEAIEALHDRGASVTGVASGYERLDELTAGFQRGELIIVAARPSVGKTALVLNVAENASIEGGVPVAIFSLEMSREQLVQRMLCSGAHVDSRRVRRGTLHASDWPKLTTAAGRLAEAPIYVDDSSSLTWLELKAKARRLKAESDIGLLIVDYLQLLRGTGKTENRQQEVSEISRALKALSKELDVPIIAVSQLSRAPSTRGNERPLLSDLRESGALEQDADVVLFLFRDPHLDWSDRTVELIVGKQRNGPTGTVYLTFLREFTRFESQDRGREGFVELSEGEIEAEVGS</sequence>
<dbReference type="GO" id="GO:1990077">
    <property type="term" value="C:primosome complex"/>
    <property type="evidence" value="ECO:0007669"/>
    <property type="project" value="UniProtKB-UniRule"/>
</dbReference>
<accession>A0A0S7WVD1</accession>
<evidence type="ECO:0000256" key="8">
    <source>
        <dbReference type="ARBA" id="ARBA00023125"/>
    </source>
</evidence>
<keyword evidence="2 12" id="KW-0639">Primosome</keyword>
<dbReference type="InterPro" id="IPR016136">
    <property type="entry name" value="DNA_helicase_N/primase_C"/>
</dbReference>
<dbReference type="FunFam" id="1.10.860.10:FF:000001">
    <property type="entry name" value="Replicative DNA helicase"/>
    <property type="match status" value="1"/>
</dbReference>
<evidence type="ECO:0000256" key="4">
    <source>
        <dbReference type="ARBA" id="ARBA00022741"/>
    </source>
</evidence>
<dbReference type="PATRIC" id="fig|1703770.3.peg.401"/>
<evidence type="ECO:0000256" key="9">
    <source>
        <dbReference type="ARBA" id="ARBA00023235"/>
    </source>
</evidence>
<dbReference type="PANTHER" id="PTHR30153:SF2">
    <property type="entry name" value="REPLICATIVE DNA HELICASE"/>
    <property type="match status" value="1"/>
</dbReference>
<proteinExistence type="inferred from homology"/>
<dbReference type="InterPro" id="IPR007694">
    <property type="entry name" value="DNA_helicase_DnaB-like_C"/>
</dbReference>
<dbReference type="Proteomes" id="UP000052008">
    <property type="component" value="Unassembled WGS sequence"/>
</dbReference>
<dbReference type="NCBIfam" id="TIGR00665">
    <property type="entry name" value="DnaB"/>
    <property type="match status" value="1"/>
</dbReference>
<dbReference type="InterPro" id="IPR036185">
    <property type="entry name" value="DNA_heli_DnaB-like_N_sf"/>
</dbReference>
<dbReference type="InterPro" id="IPR027417">
    <property type="entry name" value="P-loop_NTPase"/>
</dbReference>
<comment type="similarity">
    <text evidence="1 12">Belongs to the helicase family. DnaB subfamily.</text>
</comment>
<keyword evidence="8 12" id="KW-0238">DNA-binding</keyword>
<name>A0A0S7WVD1_UNCT6</name>
<dbReference type="PANTHER" id="PTHR30153">
    <property type="entry name" value="REPLICATIVE DNA HELICASE DNAB"/>
    <property type="match status" value="1"/>
</dbReference>
<dbReference type="EMBL" id="LIZS01000006">
    <property type="protein sequence ID" value="KPJ54157.1"/>
    <property type="molecule type" value="Genomic_DNA"/>
</dbReference>
<feature type="domain" description="SF4 helicase" evidence="13">
    <location>
        <begin position="182"/>
        <end position="444"/>
    </location>
</feature>
<dbReference type="Pfam" id="PF00772">
    <property type="entry name" value="DnaB"/>
    <property type="match status" value="1"/>
</dbReference>
<keyword evidence="6 12" id="KW-0347">Helicase</keyword>
<dbReference type="InterPro" id="IPR007693">
    <property type="entry name" value="DNA_helicase_DnaB-like_N"/>
</dbReference>
<dbReference type="GO" id="GO:0003677">
    <property type="term" value="F:DNA binding"/>
    <property type="evidence" value="ECO:0007669"/>
    <property type="project" value="UniProtKB-UniRule"/>
</dbReference>
<dbReference type="PROSITE" id="PS51199">
    <property type="entry name" value="SF4_HELICASE"/>
    <property type="match status" value="1"/>
</dbReference>
<evidence type="ECO:0000313" key="14">
    <source>
        <dbReference type="EMBL" id="KPJ54157.1"/>
    </source>
</evidence>
<evidence type="ECO:0000256" key="12">
    <source>
        <dbReference type="RuleBase" id="RU362085"/>
    </source>
</evidence>
<dbReference type="GO" id="GO:0005829">
    <property type="term" value="C:cytosol"/>
    <property type="evidence" value="ECO:0007669"/>
    <property type="project" value="TreeGrafter"/>
</dbReference>
<evidence type="ECO:0000256" key="11">
    <source>
        <dbReference type="NCBIfam" id="TIGR00665"/>
    </source>
</evidence>
<gene>
    <name evidence="14" type="ORF">AMJ39_01795</name>
</gene>
<comment type="caution">
    <text evidence="14">The sequence shown here is derived from an EMBL/GenBank/DDBJ whole genome shotgun (WGS) entry which is preliminary data.</text>
</comment>
<dbReference type="EC" id="5.6.2.3" evidence="11 12"/>
<comment type="function">
    <text evidence="12">The main replicative DNA helicase, it participates in initiation and elongation during chromosome replication. Travels ahead of the DNA replisome, separating dsDNA into templates for DNA synthesis. A processive ATP-dependent 5'-3' DNA helicase it has DNA-dependent ATPase activity.</text>
</comment>
<evidence type="ECO:0000256" key="6">
    <source>
        <dbReference type="ARBA" id="ARBA00022806"/>
    </source>
</evidence>
<comment type="catalytic activity">
    <reaction evidence="10 12">
        <text>ATP + H2O = ADP + phosphate + H(+)</text>
        <dbReference type="Rhea" id="RHEA:13065"/>
        <dbReference type="ChEBI" id="CHEBI:15377"/>
        <dbReference type="ChEBI" id="CHEBI:15378"/>
        <dbReference type="ChEBI" id="CHEBI:30616"/>
        <dbReference type="ChEBI" id="CHEBI:43474"/>
        <dbReference type="ChEBI" id="CHEBI:456216"/>
        <dbReference type="EC" id="5.6.2.3"/>
    </reaction>
</comment>
<dbReference type="STRING" id="1703770.AMJ39_01795"/>
<reference evidence="14 15" key="1">
    <citation type="journal article" date="2015" name="Microbiome">
        <title>Genomic resolution of linkages in carbon, nitrogen, and sulfur cycling among widespread estuary sediment bacteria.</title>
        <authorList>
            <person name="Baker B.J."/>
            <person name="Lazar C.S."/>
            <person name="Teske A.P."/>
            <person name="Dick G.J."/>
        </authorList>
    </citation>
    <scope>NUCLEOTIDE SEQUENCE [LARGE SCALE GENOMIC DNA]</scope>
    <source>
        <strain evidence="14">DG_24</strain>
    </source>
</reference>
<organism evidence="14 15">
    <name type="scientific">candidate division TA06 bacterium DG_24</name>
    <dbReference type="NCBI Taxonomy" id="1703770"/>
    <lineage>
        <taxon>Bacteria</taxon>
        <taxon>Bacteria division TA06</taxon>
    </lineage>
</organism>
<dbReference type="InterPro" id="IPR003593">
    <property type="entry name" value="AAA+_ATPase"/>
</dbReference>
<keyword evidence="3 12" id="KW-0235">DNA replication</keyword>
<dbReference type="CDD" id="cd00984">
    <property type="entry name" value="DnaB_C"/>
    <property type="match status" value="1"/>
</dbReference>
<dbReference type="GO" id="GO:0016887">
    <property type="term" value="F:ATP hydrolysis activity"/>
    <property type="evidence" value="ECO:0007669"/>
    <property type="project" value="RHEA"/>
</dbReference>
<dbReference type="Pfam" id="PF03796">
    <property type="entry name" value="DnaB_C"/>
    <property type="match status" value="1"/>
</dbReference>
<dbReference type="GO" id="GO:0043139">
    <property type="term" value="F:5'-3' DNA helicase activity"/>
    <property type="evidence" value="ECO:0007669"/>
    <property type="project" value="UniProtKB-EC"/>
</dbReference>
<dbReference type="SMART" id="SM00382">
    <property type="entry name" value="AAA"/>
    <property type="match status" value="1"/>
</dbReference>
<evidence type="ECO:0000259" key="13">
    <source>
        <dbReference type="PROSITE" id="PS51199"/>
    </source>
</evidence>
<keyword evidence="9" id="KW-0413">Isomerase</keyword>
<keyword evidence="7 12" id="KW-0067">ATP-binding</keyword>
<evidence type="ECO:0000256" key="2">
    <source>
        <dbReference type="ARBA" id="ARBA00022515"/>
    </source>
</evidence>
<dbReference type="SUPFAM" id="SSF52540">
    <property type="entry name" value="P-loop containing nucleoside triphosphate hydrolases"/>
    <property type="match status" value="1"/>
</dbReference>
<dbReference type="SUPFAM" id="SSF48024">
    <property type="entry name" value="N-terminal domain of DnaB helicase"/>
    <property type="match status" value="1"/>
</dbReference>
<dbReference type="InterPro" id="IPR007692">
    <property type="entry name" value="DNA_helicase_DnaB"/>
</dbReference>
<dbReference type="AlphaFoldDB" id="A0A0S7WVD1"/>
<evidence type="ECO:0000256" key="5">
    <source>
        <dbReference type="ARBA" id="ARBA00022801"/>
    </source>
</evidence>
<evidence type="ECO:0000256" key="7">
    <source>
        <dbReference type="ARBA" id="ARBA00022840"/>
    </source>
</evidence>
<dbReference type="GO" id="GO:0005524">
    <property type="term" value="F:ATP binding"/>
    <property type="evidence" value="ECO:0007669"/>
    <property type="project" value="UniProtKB-UniRule"/>
</dbReference>
<evidence type="ECO:0000256" key="3">
    <source>
        <dbReference type="ARBA" id="ARBA00022705"/>
    </source>
</evidence>
<evidence type="ECO:0000256" key="1">
    <source>
        <dbReference type="ARBA" id="ARBA00008428"/>
    </source>
</evidence>
<dbReference type="NCBIfam" id="NF004384">
    <property type="entry name" value="PRK05748.1"/>
    <property type="match status" value="1"/>
</dbReference>
<keyword evidence="5 12" id="KW-0378">Hydrolase</keyword>
<dbReference type="Gene3D" id="1.10.860.10">
    <property type="entry name" value="DNAb Helicase, Chain A"/>
    <property type="match status" value="1"/>
</dbReference>